<comment type="caution">
    <text evidence="2">The sequence shown here is derived from an EMBL/GenBank/DDBJ whole genome shotgun (WGS) entry which is preliminary data.</text>
</comment>
<gene>
    <name evidence="2" type="ORF">GCM10010274_58160</name>
</gene>
<feature type="chain" id="PRO_5037436759" description="Secreted protein" evidence="1">
    <location>
        <begin position="38"/>
        <end position="113"/>
    </location>
</feature>
<evidence type="ECO:0008006" key="4">
    <source>
        <dbReference type="Google" id="ProtNLM"/>
    </source>
</evidence>
<evidence type="ECO:0000313" key="2">
    <source>
        <dbReference type="EMBL" id="GGU61606.1"/>
    </source>
</evidence>
<keyword evidence="1" id="KW-0732">Signal</keyword>
<dbReference type="AlphaFoldDB" id="A0A918I367"/>
<sequence>MRRVIVKPIMMTRTRARLVVVTMTLLGSAQMASPAWAGGVGDFLSPAFGTKCTNHHGTHADGMTTSGTGAANGNLAGLPIGSPANQCGGADMPDHIQYTKEKLQPVWDLVKPL</sequence>
<organism evidence="2 3">
    <name type="scientific">Streptomyces lavendofoliae</name>
    <dbReference type="NCBI Taxonomy" id="67314"/>
    <lineage>
        <taxon>Bacteria</taxon>
        <taxon>Bacillati</taxon>
        <taxon>Actinomycetota</taxon>
        <taxon>Actinomycetes</taxon>
        <taxon>Kitasatosporales</taxon>
        <taxon>Streptomycetaceae</taxon>
        <taxon>Streptomyces</taxon>
    </lineage>
</organism>
<name>A0A918I367_9ACTN</name>
<feature type="signal peptide" evidence="1">
    <location>
        <begin position="1"/>
        <end position="37"/>
    </location>
</feature>
<reference evidence="2" key="2">
    <citation type="submission" date="2020-09" db="EMBL/GenBank/DDBJ databases">
        <authorList>
            <person name="Sun Q."/>
            <person name="Ohkuma M."/>
        </authorList>
    </citation>
    <scope>NUCLEOTIDE SEQUENCE</scope>
    <source>
        <strain evidence="2">JCM 4391</strain>
    </source>
</reference>
<evidence type="ECO:0000313" key="3">
    <source>
        <dbReference type="Proteomes" id="UP000636661"/>
    </source>
</evidence>
<proteinExistence type="predicted"/>
<protein>
    <recommendedName>
        <fullName evidence="4">Secreted protein</fullName>
    </recommendedName>
</protein>
<keyword evidence="3" id="KW-1185">Reference proteome</keyword>
<evidence type="ECO:0000256" key="1">
    <source>
        <dbReference type="SAM" id="SignalP"/>
    </source>
</evidence>
<dbReference type="Proteomes" id="UP000636661">
    <property type="component" value="Unassembled WGS sequence"/>
</dbReference>
<reference evidence="2" key="1">
    <citation type="journal article" date="2014" name="Int. J. Syst. Evol. Microbiol.">
        <title>Complete genome sequence of Corynebacterium casei LMG S-19264T (=DSM 44701T), isolated from a smear-ripened cheese.</title>
        <authorList>
            <consortium name="US DOE Joint Genome Institute (JGI-PGF)"/>
            <person name="Walter F."/>
            <person name="Albersmeier A."/>
            <person name="Kalinowski J."/>
            <person name="Ruckert C."/>
        </authorList>
    </citation>
    <scope>NUCLEOTIDE SEQUENCE</scope>
    <source>
        <strain evidence="2">JCM 4391</strain>
    </source>
</reference>
<accession>A0A918I367</accession>
<dbReference type="EMBL" id="BMTP01000019">
    <property type="protein sequence ID" value="GGU61606.1"/>
    <property type="molecule type" value="Genomic_DNA"/>
</dbReference>